<sequence>MFQSSYEKLGDEAEASTTHVDGVVVGRPYYPPLSGSPIAVIGRQFCAPYAVDLVIVRKVMSMTDGNFSVRDVNGNTMFKMKAQFGSFRGRRVLVDASGSPIVSMQKKLLSTRDRWKVFKGDSKAPEDLIFSAKRSSLFQYKTKLNVFLASNTTEAFSDFKVKGSWFERSCKIYNGNADTLIAQMRMKHTASSLLIGKDTFMVTVCPNVDYAFVAALIVILDAINRDSVN</sequence>
<comment type="caution">
    <text evidence="2">The sequence shown here is derived from an EMBL/GenBank/DDBJ whole genome shotgun (WGS) entry which is preliminary data.</text>
</comment>
<gene>
    <name evidence="2" type="ORF">Sjap_001549</name>
</gene>
<dbReference type="InterPro" id="IPR007612">
    <property type="entry name" value="LOR"/>
</dbReference>
<dbReference type="PANTHER" id="PTHR31087">
    <property type="match status" value="1"/>
</dbReference>
<dbReference type="Gene3D" id="2.40.160.200">
    <property type="entry name" value="LURP1-related"/>
    <property type="match status" value="1"/>
</dbReference>
<reference evidence="2 3" key="1">
    <citation type="submission" date="2024-01" db="EMBL/GenBank/DDBJ databases">
        <title>Genome assemblies of Stephania.</title>
        <authorList>
            <person name="Yang L."/>
        </authorList>
    </citation>
    <scope>NUCLEOTIDE SEQUENCE [LARGE SCALE GENOMIC DNA]</scope>
    <source>
        <strain evidence="2">QJT</strain>
        <tissue evidence="2">Leaf</tissue>
    </source>
</reference>
<organism evidence="2 3">
    <name type="scientific">Stephania japonica</name>
    <dbReference type="NCBI Taxonomy" id="461633"/>
    <lineage>
        <taxon>Eukaryota</taxon>
        <taxon>Viridiplantae</taxon>
        <taxon>Streptophyta</taxon>
        <taxon>Embryophyta</taxon>
        <taxon>Tracheophyta</taxon>
        <taxon>Spermatophyta</taxon>
        <taxon>Magnoliopsida</taxon>
        <taxon>Ranunculales</taxon>
        <taxon>Menispermaceae</taxon>
        <taxon>Menispermoideae</taxon>
        <taxon>Cissampelideae</taxon>
        <taxon>Stephania</taxon>
    </lineage>
</organism>
<accession>A0AAP0KLX1</accession>
<evidence type="ECO:0000313" key="2">
    <source>
        <dbReference type="EMBL" id="KAK9154069.1"/>
    </source>
</evidence>
<dbReference type="PANTHER" id="PTHR31087:SF85">
    <property type="entry name" value="PROTEIN LURP-ONE-RELATED 7"/>
    <property type="match status" value="1"/>
</dbReference>
<comment type="similarity">
    <text evidence="1">Belongs to the LOR family.</text>
</comment>
<keyword evidence="3" id="KW-1185">Reference proteome</keyword>
<dbReference type="InterPro" id="IPR038595">
    <property type="entry name" value="LOR_sf"/>
</dbReference>
<dbReference type="EMBL" id="JBBNAE010000001">
    <property type="protein sequence ID" value="KAK9154069.1"/>
    <property type="molecule type" value="Genomic_DNA"/>
</dbReference>
<protein>
    <submittedName>
        <fullName evidence="2">Uncharacterized protein</fullName>
    </submittedName>
</protein>
<evidence type="ECO:0000313" key="3">
    <source>
        <dbReference type="Proteomes" id="UP001417504"/>
    </source>
</evidence>
<dbReference type="InterPro" id="IPR025659">
    <property type="entry name" value="Tubby-like_C"/>
</dbReference>
<evidence type="ECO:0000256" key="1">
    <source>
        <dbReference type="ARBA" id="ARBA00005437"/>
    </source>
</evidence>
<dbReference type="AlphaFoldDB" id="A0AAP0KLX1"/>
<dbReference type="SUPFAM" id="SSF54518">
    <property type="entry name" value="Tubby C-terminal domain-like"/>
    <property type="match status" value="1"/>
</dbReference>
<dbReference type="Pfam" id="PF04525">
    <property type="entry name" value="LOR"/>
    <property type="match status" value="1"/>
</dbReference>
<name>A0AAP0KLX1_9MAGN</name>
<dbReference type="Proteomes" id="UP001417504">
    <property type="component" value="Unassembled WGS sequence"/>
</dbReference>
<proteinExistence type="inferred from homology"/>